<dbReference type="PANTHER" id="PTHR43191:SF7">
    <property type="entry name" value="OBP33PEP LIKE PROTEIN"/>
    <property type="match status" value="1"/>
</dbReference>
<dbReference type="GO" id="GO:0003723">
    <property type="term" value="F:RNA binding"/>
    <property type="evidence" value="ECO:0007669"/>
    <property type="project" value="InterPro"/>
</dbReference>
<dbReference type="GO" id="GO:0006396">
    <property type="term" value="P:RNA processing"/>
    <property type="evidence" value="ECO:0007669"/>
    <property type="project" value="InterPro"/>
</dbReference>
<name>K0T9K5_THAOC</name>
<dbReference type="InterPro" id="IPR029028">
    <property type="entry name" value="Alpha/beta_knot_MTases"/>
</dbReference>
<dbReference type="GO" id="GO:0032259">
    <property type="term" value="P:methylation"/>
    <property type="evidence" value="ECO:0007669"/>
    <property type="project" value="UniProtKB-KW"/>
</dbReference>
<sequence>MANRSSRMKWFADVILALQVSDAPNVFVKLQIEFSGILTRIESRGGLARRRAAPVTRPCYAPATLLPAANNGIAAVASSFALRLSDDIMRWLSPCFAMSTFVPLSSRLRLCQRRAECDLLPARWLSVRDSNCAPEDVKKSRLHHHLEELGVRADELEEAYIKSITTSEGYSNHFGKPAIKAYKSFFKQKAGEDIDVAANRFARQIDFLAKRHRSKEAEYVRHLDTAETRVSFPLVLVLGELRFGHTGTSCLNLTHCPGEDNLRSAANVGSIFRSADACGCSEVVSSGGQLSDDILRSCRLRLGKLTTGITPHPHGNGAEKLSKSSLGAERVVPSRHFSTTLHAVEWLRRERPNFRLIGMETTEHSKTYTNVSYPGRPGPRIAQENDGGEVPTKNSPGVALFLGNEVSGVDTEIFPLLDEMIEIPMFGLKNSLNVAACAPVVMYEILRQWEV</sequence>
<gene>
    <name evidence="4" type="ORF">THAOC_02834</name>
</gene>
<comment type="caution">
    <text evidence="4">The sequence shown here is derived from an EMBL/GenBank/DDBJ whole genome shotgun (WGS) entry which is preliminary data.</text>
</comment>
<evidence type="ECO:0000256" key="2">
    <source>
        <dbReference type="ARBA" id="ARBA00022679"/>
    </source>
</evidence>
<reference evidence="4 5" key="1">
    <citation type="journal article" date="2012" name="Genome Biol.">
        <title>Genome and low-iron response of an oceanic diatom adapted to chronic iron limitation.</title>
        <authorList>
            <person name="Lommer M."/>
            <person name="Specht M."/>
            <person name="Roy A.S."/>
            <person name="Kraemer L."/>
            <person name="Andreson R."/>
            <person name="Gutowska M.A."/>
            <person name="Wolf J."/>
            <person name="Bergner S.V."/>
            <person name="Schilhabel M.B."/>
            <person name="Klostermeier U.C."/>
            <person name="Beiko R.G."/>
            <person name="Rosenstiel P."/>
            <person name="Hippler M."/>
            <person name="Laroche J."/>
        </authorList>
    </citation>
    <scope>NUCLEOTIDE SEQUENCE [LARGE SCALE GENOMIC DNA]</scope>
    <source>
        <strain evidence="4 5">CCMP1005</strain>
    </source>
</reference>
<dbReference type="PANTHER" id="PTHR43191">
    <property type="entry name" value="RRNA METHYLTRANSFERASE 3"/>
    <property type="match status" value="1"/>
</dbReference>
<evidence type="ECO:0000313" key="4">
    <source>
        <dbReference type="EMBL" id="EJK75443.1"/>
    </source>
</evidence>
<dbReference type="InterPro" id="IPR051259">
    <property type="entry name" value="rRNA_Methyltransferase"/>
</dbReference>
<dbReference type="GO" id="GO:0008173">
    <property type="term" value="F:RNA methyltransferase activity"/>
    <property type="evidence" value="ECO:0007669"/>
    <property type="project" value="InterPro"/>
</dbReference>
<evidence type="ECO:0000313" key="5">
    <source>
        <dbReference type="Proteomes" id="UP000266841"/>
    </source>
</evidence>
<organism evidence="4 5">
    <name type="scientific">Thalassiosira oceanica</name>
    <name type="common">Marine diatom</name>
    <dbReference type="NCBI Taxonomy" id="159749"/>
    <lineage>
        <taxon>Eukaryota</taxon>
        <taxon>Sar</taxon>
        <taxon>Stramenopiles</taxon>
        <taxon>Ochrophyta</taxon>
        <taxon>Bacillariophyta</taxon>
        <taxon>Coscinodiscophyceae</taxon>
        <taxon>Thalassiosirophycidae</taxon>
        <taxon>Thalassiosirales</taxon>
        <taxon>Thalassiosiraceae</taxon>
        <taxon>Thalassiosira</taxon>
    </lineage>
</organism>
<keyword evidence="5" id="KW-1185">Reference proteome</keyword>
<dbReference type="eggNOG" id="ENOG502S6AC">
    <property type="taxonomic scope" value="Eukaryota"/>
</dbReference>
<feature type="domain" description="tRNA/rRNA methyltransferase SpoU type" evidence="3">
    <location>
        <begin position="317"/>
        <end position="443"/>
    </location>
</feature>
<evidence type="ECO:0000259" key="3">
    <source>
        <dbReference type="Pfam" id="PF00588"/>
    </source>
</evidence>
<dbReference type="OrthoDB" id="241340at2759"/>
<protein>
    <recommendedName>
        <fullName evidence="3">tRNA/rRNA methyltransferase SpoU type domain-containing protein</fullName>
    </recommendedName>
</protein>
<dbReference type="Proteomes" id="UP000266841">
    <property type="component" value="Unassembled WGS sequence"/>
</dbReference>
<accession>K0T9K5</accession>
<dbReference type="InterPro" id="IPR001537">
    <property type="entry name" value="SpoU_MeTrfase"/>
</dbReference>
<dbReference type="EMBL" id="AGNL01002932">
    <property type="protein sequence ID" value="EJK75443.1"/>
    <property type="molecule type" value="Genomic_DNA"/>
</dbReference>
<dbReference type="Gene3D" id="3.40.1280.10">
    <property type="match status" value="1"/>
</dbReference>
<dbReference type="InterPro" id="IPR029026">
    <property type="entry name" value="tRNA_m1G_MTases_N"/>
</dbReference>
<keyword evidence="2" id="KW-0808">Transferase</keyword>
<dbReference type="Pfam" id="PF00588">
    <property type="entry name" value="SpoU_methylase"/>
    <property type="match status" value="1"/>
</dbReference>
<keyword evidence="1" id="KW-0489">Methyltransferase</keyword>
<proteinExistence type="predicted"/>
<dbReference type="SUPFAM" id="SSF75217">
    <property type="entry name" value="alpha/beta knot"/>
    <property type="match status" value="1"/>
</dbReference>
<evidence type="ECO:0000256" key="1">
    <source>
        <dbReference type="ARBA" id="ARBA00022603"/>
    </source>
</evidence>
<dbReference type="AlphaFoldDB" id="K0T9K5"/>